<dbReference type="InterPro" id="IPR051824">
    <property type="entry name" value="LRR_Rcpt-Like_S/T_Kinase"/>
</dbReference>
<keyword evidence="3" id="KW-0812">Transmembrane</keyword>
<dbReference type="PANTHER" id="PTHR48006">
    <property type="entry name" value="LEUCINE-RICH REPEAT-CONTAINING PROTEIN DDB_G0281931-RELATED"/>
    <property type="match status" value="1"/>
</dbReference>
<feature type="domain" description="Protein kinase" evidence="5">
    <location>
        <begin position="166"/>
        <end position="439"/>
    </location>
</feature>
<dbReference type="AlphaFoldDB" id="A0A8X8C532"/>
<keyword evidence="4" id="KW-0732">Signal</keyword>
<dbReference type="GO" id="GO:0004672">
    <property type="term" value="F:protein kinase activity"/>
    <property type="evidence" value="ECO:0007669"/>
    <property type="project" value="InterPro"/>
</dbReference>
<proteinExistence type="predicted"/>
<evidence type="ECO:0000256" key="1">
    <source>
        <dbReference type="ARBA" id="ARBA00004479"/>
    </source>
</evidence>
<feature type="transmembrane region" description="Helical" evidence="3">
    <location>
        <begin position="50"/>
        <end position="70"/>
    </location>
</feature>
<reference evidence="6" key="1">
    <citation type="journal article" date="2020" name="bioRxiv">
        <title>Hybrid origin of Populus tomentosa Carr. identified through genome sequencing and phylogenomic analysis.</title>
        <authorList>
            <person name="An X."/>
            <person name="Gao K."/>
            <person name="Chen Z."/>
            <person name="Li J."/>
            <person name="Yang X."/>
            <person name="Yang X."/>
            <person name="Zhou J."/>
            <person name="Guo T."/>
            <person name="Zhao T."/>
            <person name="Huang S."/>
            <person name="Miao D."/>
            <person name="Khan W.U."/>
            <person name="Rao P."/>
            <person name="Ye M."/>
            <person name="Lei B."/>
            <person name="Liao W."/>
            <person name="Wang J."/>
            <person name="Ji L."/>
            <person name="Li Y."/>
            <person name="Guo B."/>
            <person name="Mustafa N.S."/>
            <person name="Li S."/>
            <person name="Yun Q."/>
            <person name="Keller S.R."/>
            <person name="Mao J."/>
            <person name="Zhang R."/>
            <person name="Strauss S.H."/>
        </authorList>
    </citation>
    <scope>NUCLEOTIDE SEQUENCE</scope>
    <source>
        <strain evidence="6">GM15</strain>
        <tissue evidence="6">Leaf</tissue>
    </source>
</reference>
<sequence>MAVGGAKLALLLIHILSVAGNGYSSSQDNDYGSDDHEHRKKLDSSLKSGFVIGYVFSSVSVLTIFMSYCVPWARLMKRKGNEVMMKTPMMTSLMERQEKKRKEANIQVSPIRFSFHHIFGCLLARNQLCSCQFTKGHRLFHPQISTSEKLIARISFAELQKATNSFDRGKVIGVGKTGTVYKAAHPHLRFTAVKRLFDFKHLEKQFLSELMILGKFRHKNIAPLLGFCLESRERLLVYQYMPNGNLYDWLHPVKGEPRNLEWHFRVNIAAGIARALAWLHNHNTLQLAHLNLSSSCILLDKNFEPRISNFGRAMHIMTSNARIFMANIEMSEWDLTKRDVHQLGVLLLELITGEDPLKNSEFYHSLEGKLVQNNCLLSTVSAALYCAVDKSLLGQGFDREVLYFLKVACNCIQPIPNRRPTMVEVYKMLMAIKNTHPDILG</sequence>
<dbReference type="InterPro" id="IPR017441">
    <property type="entry name" value="Protein_kinase_ATP_BS"/>
</dbReference>
<keyword evidence="2" id="KW-0067">ATP-binding</keyword>
<evidence type="ECO:0000259" key="5">
    <source>
        <dbReference type="PROSITE" id="PS50011"/>
    </source>
</evidence>
<evidence type="ECO:0000256" key="4">
    <source>
        <dbReference type="SAM" id="SignalP"/>
    </source>
</evidence>
<dbReference type="EMBL" id="JAAWWB010000034">
    <property type="protein sequence ID" value="KAG6741200.1"/>
    <property type="molecule type" value="Genomic_DNA"/>
</dbReference>
<dbReference type="FunFam" id="1.10.510.10:FF:001561">
    <property type="entry name" value="Predicted protein"/>
    <property type="match status" value="1"/>
</dbReference>
<keyword evidence="2" id="KW-0547">Nucleotide-binding</keyword>
<dbReference type="PANTHER" id="PTHR48006:SF88">
    <property type="entry name" value="LRR RECEPTOR-LIKE KINASE FAMILY PROTEIN"/>
    <property type="match status" value="1"/>
</dbReference>
<accession>A0A8X8C532</accession>
<dbReference type="GO" id="GO:0016020">
    <property type="term" value="C:membrane"/>
    <property type="evidence" value="ECO:0007669"/>
    <property type="project" value="UniProtKB-SubCell"/>
</dbReference>
<evidence type="ECO:0000313" key="6">
    <source>
        <dbReference type="EMBL" id="KAG6741200.1"/>
    </source>
</evidence>
<feature type="binding site" evidence="2">
    <location>
        <position position="194"/>
    </location>
    <ligand>
        <name>ATP</name>
        <dbReference type="ChEBI" id="CHEBI:30616"/>
    </ligand>
</feature>
<dbReference type="Pfam" id="PF00069">
    <property type="entry name" value="Pkinase"/>
    <property type="match status" value="1"/>
</dbReference>
<keyword evidence="3" id="KW-1133">Transmembrane helix</keyword>
<dbReference type="InterPro" id="IPR000719">
    <property type="entry name" value="Prot_kinase_dom"/>
</dbReference>
<comment type="subcellular location">
    <subcellularLocation>
        <location evidence="1">Membrane</location>
        <topology evidence="1">Single-pass type I membrane protein</topology>
    </subcellularLocation>
</comment>
<protein>
    <recommendedName>
        <fullName evidence="5">Protein kinase domain-containing protein</fullName>
    </recommendedName>
</protein>
<comment type="caution">
    <text evidence="6">The sequence shown here is derived from an EMBL/GenBank/DDBJ whole genome shotgun (WGS) entry which is preliminary data.</text>
</comment>
<feature type="signal peptide" evidence="4">
    <location>
        <begin position="1"/>
        <end position="20"/>
    </location>
</feature>
<evidence type="ECO:0000313" key="7">
    <source>
        <dbReference type="Proteomes" id="UP000886885"/>
    </source>
</evidence>
<keyword evidence="7" id="KW-1185">Reference proteome</keyword>
<evidence type="ECO:0000256" key="3">
    <source>
        <dbReference type="SAM" id="Phobius"/>
    </source>
</evidence>
<keyword evidence="3" id="KW-0472">Membrane</keyword>
<dbReference type="Proteomes" id="UP000886885">
    <property type="component" value="Chromosome 17D"/>
</dbReference>
<dbReference type="PROSITE" id="PS50011">
    <property type="entry name" value="PROTEIN_KINASE_DOM"/>
    <property type="match status" value="1"/>
</dbReference>
<dbReference type="OrthoDB" id="1890790at2759"/>
<gene>
    <name evidence="6" type="ORF">POTOM_054432</name>
</gene>
<evidence type="ECO:0000256" key="2">
    <source>
        <dbReference type="PROSITE-ProRule" id="PRU10141"/>
    </source>
</evidence>
<dbReference type="GO" id="GO:0005524">
    <property type="term" value="F:ATP binding"/>
    <property type="evidence" value="ECO:0007669"/>
    <property type="project" value="UniProtKB-UniRule"/>
</dbReference>
<feature type="chain" id="PRO_5036492109" description="Protein kinase domain-containing protein" evidence="4">
    <location>
        <begin position="21"/>
        <end position="441"/>
    </location>
</feature>
<name>A0A8X8C532_POPTO</name>
<dbReference type="PROSITE" id="PS00107">
    <property type="entry name" value="PROTEIN_KINASE_ATP"/>
    <property type="match status" value="1"/>
</dbReference>
<organism evidence="6 7">
    <name type="scientific">Populus tomentosa</name>
    <name type="common">Chinese white poplar</name>
    <dbReference type="NCBI Taxonomy" id="118781"/>
    <lineage>
        <taxon>Eukaryota</taxon>
        <taxon>Viridiplantae</taxon>
        <taxon>Streptophyta</taxon>
        <taxon>Embryophyta</taxon>
        <taxon>Tracheophyta</taxon>
        <taxon>Spermatophyta</taxon>
        <taxon>Magnoliopsida</taxon>
        <taxon>eudicotyledons</taxon>
        <taxon>Gunneridae</taxon>
        <taxon>Pentapetalae</taxon>
        <taxon>rosids</taxon>
        <taxon>fabids</taxon>
        <taxon>Malpighiales</taxon>
        <taxon>Salicaceae</taxon>
        <taxon>Saliceae</taxon>
        <taxon>Populus</taxon>
    </lineage>
</organism>